<reference evidence="2" key="1">
    <citation type="submission" date="2021-12" db="EMBL/GenBank/DDBJ databases">
        <title>Alicyclobacillaceae gen. nov., sp. nov., isolated from chalcocite enrichment system.</title>
        <authorList>
            <person name="Jiang Z."/>
        </authorList>
    </citation>
    <scope>NUCLEOTIDE SEQUENCE</scope>
    <source>
        <strain evidence="2">MYW30-H2</strain>
    </source>
</reference>
<sequence>MRNRADVSVFAEVGVQNAGGWKDLTMSSSTRKKQPKRKQLSPEQLSVLQNIIFLIGEFIFVTGSSIALVAALKVLKNKKASEQSNENPVSKTSP</sequence>
<name>A0ABY4CEV8_9BACL</name>
<dbReference type="RefSeq" id="WP_347435734.1">
    <property type="nucleotide sequence ID" value="NZ_CP089291.1"/>
</dbReference>
<evidence type="ECO:0000313" key="3">
    <source>
        <dbReference type="Proteomes" id="UP000830167"/>
    </source>
</evidence>
<dbReference type="EMBL" id="CP089291">
    <property type="protein sequence ID" value="UOF89052.1"/>
    <property type="molecule type" value="Genomic_DNA"/>
</dbReference>
<keyword evidence="1" id="KW-1133">Transmembrane helix</keyword>
<evidence type="ECO:0000313" key="2">
    <source>
        <dbReference type="EMBL" id="UOF89052.1"/>
    </source>
</evidence>
<dbReference type="Proteomes" id="UP000830167">
    <property type="component" value="Chromosome"/>
</dbReference>
<organism evidence="2 3">
    <name type="scientific">Fodinisporobacter ferrooxydans</name>
    <dbReference type="NCBI Taxonomy" id="2901836"/>
    <lineage>
        <taxon>Bacteria</taxon>
        <taxon>Bacillati</taxon>
        <taxon>Bacillota</taxon>
        <taxon>Bacilli</taxon>
        <taxon>Bacillales</taxon>
        <taxon>Alicyclobacillaceae</taxon>
        <taxon>Fodinisporobacter</taxon>
    </lineage>
</organism>
<gene>
    <name evidence="2" type="ORF">LSG31_14080</name>
</gene>
<proteinExistence type="predicted"/>
<keyword evidence="3" id="KW-1185">Reference proteome</keyword>
<evidence type="ECO:0000256" key="1">
    <source>
        <dbReference type="SAM" id="Phobius"/>
    </source>
</evidence>
<protein>
    <submittedName>
        <fullName evidence="2">Uncharacterized protein</fullName>
    </submittedName>
</protein>
<accession>A0ABY4CEV8</accession>
<keyword evidence="1" id="KW-0472">Membrane</keyword>
<keyword evidence="1" id="KW-0812">Transmembrane</keyword>
<feature type="transmembrane region" description="Helical" evidence="1">
    <location>
        <begin position="51"/>
        <end position="75"/>
    </location>
</feature>